<dbReference type="AlphaFoldDB" id="A0A174HJI3"/>
<dbReference type="SUPFAM" id="SSF51206">
    <property type="entry name" value="cAMP-binding domain-like"/>
    <property type="match status" value="1"/>
</dbReference>
<evidence type="ECO:0000256" key="2">
    <source>
        <dbReference type="ARBA" id="ARBA00023125"/>
    </source>
</evidence>
<dbReference type="Proteomes" id="UP000095594">
    <property type="component" value="Unassembled WGS sequence"/>
</dbReference>
<organism evidence="6 7">
    <name type="scientific">Clostridium disporicum</name>
    <dbReference type="NCBI Taxonomy" id="84024"/>
    <lineage>
        <taxon>Bacteria</taxon>
        <taxon>Bacillati</taxon>
        <taxon>Bacillota</taxon>
        <taxon>Clostridia</taxon>
        <taxon>Eubacteriales</taxon>
        <taxon>Clostridiaceae</taxon>
        <taxon>Clostridium</taxon>
    </lineage>
</organism>
<evidence type="ECO:0000313" key="6">
    <source>
        <dbReference type="EMBL" id="CUO73318.1"/>
    </source>
</evidence>
<dbReference type="SUPFAM" id="SSF46785">
    <property type="entry name" value="Winged helix' DNA-binding domain"/>
    <property type="match status" value="1"/>
</dbReference>
<evidence type="ECO:0000313" key="7">
    <source>
        <dbReference type="Proteomes" id="UP000095594"/>
    </source>
</evidence>
<dbReference type="PANTHER" id="PTHR24567:SF74">
    <property type="entry name" value="HTH-TYPE TRANSCRIPTIONAL REGULATOR ARCR"/>
    <property type="match status" value="1"/>
</dbReference>
<dbReference type="GO" id="GO:0003700">
    <property type="term" value="F:DNA-binding transcription factor activity"/>
    <property type="evidence" value="ECO:0007669"/>
    <property type="project" value="TreeGrafter"/>
</dbReference>
<dbReference type="EMBL" id="CYZX01000014">
    <property type="protein sequence ID" value="CUO73318.1"/>
    <property type="molecule type" value="Genomic_DNA"/>
</dbReference>
<dbReference type="Pfam" id="PF13545">
    <property type="entry name" value="HTH_Crp_2"/>
    <property type="match status" value="1"/>
</dbReference>
<dbReference type="InterPro" id="IPR000595">
    <property type="entry name" value="cNMP-bd_dom"/>
</dbReference>
<dbReference type="PROSITE" id="PS50042">
    <property type="entry name" value="CNMP_BINDING_3"/>
    <property type="match status" value="1"/>
</dbReference>
<dbReference type="RefSeq" id="WP_055266454.1">
    <property type="nucleotide sequence ID" value="NZ_CABIXQ010000014.1"/>
</dbReference>
<dbReference type="Gene3D" id="1.10.10.10">
    <property type="entry name" value="Winged helix-like DNA-binding domain superfamily/Winged helix DNA-binding domain"/>
    <property type="match status" value="1"/>
</dbReference>
<keyword evidence="2" id="KW-0238">DNA-binding</keyword>
<dbReference type="InterPro" id="IPR050397">
    <property type="entry name" value="Env_Response_Regulators"/>
</dbReference>
<dbReference type="CDD" id="cd00038">
    <property type="entry name" value="CAP_ED"/>
    <property type="match status" value="1"/>
</dbReference>
<dbReference type="SMART" id="SM00100">
    <property type="entry name" value="cNMP"/>
    <property type="match status" value="1"/>
</dbReference>
<dbReference type="OrthoDB" id="1706474at2"/>
<protein>
    <submittedName>
        <fullName evidence="6">Crp/Fnr family transcriptional regulator</fullName>
    </submittedName>
</protein>
<dbReference type="GO" id="GO:0005829">
    <property type="term" value="C:cytosol"/>
    <property type="evidence" value="ECO:0007669"/>
    <property type="project" value="TreeGrafter"/>
</dbReference>
<feature type="domain" description="HTH crp-type" evidence="5">
    <location>
        <begin position="147"/>
        <end position="220"/>
    </location>
</feature>
<dbReference type="SMART" id="SM00419">
    <property type="entry name" value="HTH_CRP"/>
    <property type="match status" value="1"/>
</dbReference>
<dbReference type="Gene3D" id="2.60.120.10">
    <property type="entry name" value="Jelly Rolls"/>
    <property type="match status" value="1"/>
</dbReference>
<name>A0A174HJI3_9CLOT</name>
<dbReference type="InterPro" id="IPR018490">
    <property type="entry name" value="cNMP-bd_dom_sf"/>
</dbReference>
<evidence type="ECO:0000259" key="5">
    <source>
        <dbReference type="PROSITE" id="PS51063"/>
    </source>
</evidence>
<keyword evidence="3" id="KW-0804">Transcription</keyword>
<dbReference type="InterPro" id="IPR014710">
    <property type="entry name" value="RmlC-like_jellyroll"/>
</dbReference>
<dbReference type="PANTHER" id="PTHR24567">
    <property type="entry name" value="CRP FAMILY TRANSCRIPTIONAL REGULATORY PROTEIN"/>
    <property type="match status" value="1"/>
</dbReference>
<reference evidence="6 7" key="1">
    <citation type="submission" date="2015-09" db="EMBL/GenBank/DDBJ databases">
        <authorList>
            <consortium name="Pathogen Informatics"/>
        </authorList>
    </citation>
    <scope>NUCLEOTIDE SEQUENCE [LARGE SCALE GENOMIC DNA]</scope>
    <source>
        <strain evidence="6 7">2789STDY5834856</strain>
    </source>
</reference>
<dbReference type="InterPro" id="IPR012318">
    <property type="entry name" value="HTH_CRP"/>
</dbReference>
<evidence type="ECO:0000256" key="1">
    <source>
        <dbReference type="ARBA" id="ARBA00023015"/>
    </source>
</evidence>
<keyword evidence="1" id="KW-0805">Transcription regulation</keyword>
<dbReference type="InterPro" id="IPR036390">
    <property type="entry name" value="WH_DNA-bd_sf"/>
</dbReference>
<sequence>MVKISLEELKDMELFQELSDETLKLLSEHCDMKEYKKGSHVFRDREIVSRIYILYSGKVSLYKMNESAQKKIIFILGAGKIINDYAIDDLPSSINCEVFETAQILSIDKKIFLEIMKSDFDLTKIFIKAQALKIRRLYRQMKNSTPIKVEKRVAAKLWKLAKDYGEEVEEGTLIKLNISVTYLADMFGAPRETISRALKLLSKEDLIINDNKKIIIKDKDRLSKFFKGL</sequence>
<dbReference type="PROSITE" id="PS51063">
    <property type="entry name" value="HTH_CRP_2"/>
    <property type="match status" value="1"/>
</dbReference>
<accession>A0A174HJI3</accession>
<dbReference type="GO" id="GO:0003677">
    <property type="term" value="F:DNA binding"/>
    <property type="evidence" value="ECO:0007669"/>
    <property type="project" value="UniProtKB-KW"/>
</dbReference>
<proteinExistence type="predicted"/>
<evidence type="ECO:0000256" key="3">
    <source>
        <dbReference type="ARBA" id="ARBA00023163"/>
    </source>
</evidence>
<dbReference type="Pfam" id="PF00027">
    <property type="entry name" value="cNMP_binding"/>
    <property type="match status" value="1"/>
</dbReference>
<dbReference type="InterPro" id="IPR036388">
    <property type="entry name" value="WH-like_DNA-bd_sf"/>
</dbReference>
<feature type="domain" description="Cyclic nucleotide-binding" evidence="4">
    <location>
        <begin position="14"/>
        <end position="116"/>
    </location>
</feature>
<gene>
    <name evidence="6" type="primary">crp_2</name>
    <name evidence="6" type="ORF">ERS852471_02154</name>
</gene>
<evidence type="ECO:0000259" key="4">
    <source>
        <dbReference type="PROSITE" id="PS50042"/>
    </source>
</evidence>